<comment type="caution">
    <text evidence="2">The sequence shown here is derived from an EMBL/GenBank/DDBJ whole genome shotgun (WGS) entry which is preliminary data.</text>
</comment>
<sequence length="245" mass="26030">MSSSYVQRLVGVSISVATFSSGFSSANAEAPASPAPAPVAQTAPAPPPQDASSESMDVPAESRLFTNFFIGGGAGASYGVGPGLTGMTAISGGIRRSPFVFVFETQILWGGWRKPAEVTQVEWNGLIVPFALCYERSGWMGCGVYASARLKAKGFRGDREATSTLTYPAENQSWFSTAGVRAGYELRLTTSIYVRAYVDVLKTLSMPNLHGGGAPLWQVSPLVGSVGLHLFYTLGYDHGRKPIFN</sequence>
<dbReference type="Proteomes" id="UP001160301">
    <property type="component" value="Unassembled WGS sequence"/>
</dbReference>
<name>A0ABT6NN07_9BACT</name>
<accession>A0ABT6NN07</accession>
<protein>
    <recommendedName>
        <fullName evidence="4">Outer membrane protein beta-barrel domain-containing protein</fullName>
    </recommendedName>
</protein>
<evidence type="ECO:0000313" key="2">
    <source>
        <dbReference type="EMBL" id="MDI1429575.1"/>
    </source>
</evidence>
<evidence type="ECO:0000313" key="3">
    <source>
        <dbReference type="Proteomes" id="UP001160301"/>
    </source>
</evidence>
<evidence type="ECO:0000256" key="1">
    <source>
        <dbReference type="SAM" id="MobiDB-lite"/>
    </source>
</evidence>
<reference evidence="2 3" key="1">
    <citation type="submission" date="2023-04" db="EMBL/GenBank/DDBJ databases">
        <title>The genome sequence of Polyangium sorediatum DSM14670.</title>
        <authorList>
            <person name="Zhang X."/>
        </authorList>
    </citation>
    <scope>NUCLEOTIDE SEQUENCE [LARGE SCALE GENOMIC DNA]</scope>
    <source>
        <strain evidence="2 3">DSM 14670</strain>
    </source>
</reference>
<evidence type="ECO:0008006" key="4">
    <source>
        <dbReference type="Google" id="ProtNLM"/>
    </source>
</evidence>
<organism evidence="2 3">
    <name type="scientific">Polyangium sorediatum</name>
    <dbReference type="NCBI Taxonomy" id="889274"/>
    <lineage>
        <taxon>Bacteria</taxon>
        <taxon>Pseudomonadati</taxon>
        <taxon>Myxococcota</taxon>
        <taxon>Polyangia</taxon>
        <taxon>Polyangiales</taxon>
        <taxon>Polyangiaceae</taxon>
        <taxon>Polyangium</taxon>
    </lineage>
</organism>
<keyword evidence="3" id="KW-1185">Reference proteome</keyword>
<dbReference type="RefSeq" id="WP_136967643.1">
    <property type="nucleotide sequence ID" value="NZ_JARZHI010000005.1"/>
</dbReference>
<feature type="compositionally biased region" description="Low complexity" evidence="1">
    <location>
        <begin position="30"/>
        <end position="43"/>
    </location>
</feature>
<dbReference type="EMBL" id="JARZHI010000005">
    <property type="protein sequence ID" value="MDI1429575.1"/>
    <property type="molecule type" value="Genomic_DNA"/>
</dbReference>
<proteinExistence type="predicted"/>
<feature type="region of interest" description="Disordered" evidence="1">
    <location>
        <begin position="30"/>
        <end position="56"/>
    </location>
</feature>
<gene>
    <name evidence="2" type="ORF">QHF89_08715</name>
</gene>